<dbReference type="GO" id="GO:0046656">
    <property type="term" value="P:folic acid biosynthetic process"/>
    <property type="evidence" value="ECO:0007669"/>
    <property type="project" value="UniProtKB-UniRule"/>
</dbReference>
<dbReference type="Pfam" id="PF02152">
    <property type="entry name" value="FolB"/>
    <property type="match status" value="1"/>
</dbReference>
<evidence type="ECO:0000259" key="7">
    <source>
        <dbReference type="SMART" id="SM00905"/>
    </source>
</evidence>
<evidence type="ECO:0000256" key="4">
    <source>
        <dbReference type="ARBA" id="ARBA00022909"/>
    </source>
</evidence>
<reference evidence="8 9" key="1">
    <citation type="submission" date="2011-05" db="EMBL/GenBank/DDBJ databases">
        <title>Complete sequence of chromosome of Frankia symbiont of Datisca glomerata.</title>
        <authorList>
            <consortium name="US DOE Joint Genome Institute"/>
            <person name="Lucas S."/>
            <person name="Han J."/>
            <person name="Lapidus A."/>
            <person name="Cheng J.-F."/>
            <person name="Goodwin L."/>
            <person name="Pitluck S."/>
            <person name="Peters L."/>
            <person name="Mikhailova N."/>
            <person name="Chertkov O."/>
            <person name="Teshima H."/>
            <person name="Han C."/>
            <person name="Tapia R."/>
            <person name="Land M."/>
            <person name="Hauser L."/>
            <person name="Kyrpides N."/>
            <person name="Ivanova N."/>
            <person name="Pagani I."/>
            <person name="Berry A."/>
            <person name="Pawlowski K."/>
            <person name="Persson T."/>
            <person name="Vanden Heuvel B."/>
            <person name="Benson D."/>
            <person name="Woyke T."/>
        </authorList>
    </citation>
    <scope>NUCLEOTIDE SEQUENCE [LARGE SCALE GENOMIC DNA]</scope>
    <source>
        <strain evidence="9">4085684</strain>
    </source>
</reference>
<evidence type="ECO:0000313" key="8">
    <source>
        <dbReference type="EMBL" id="AEH07810.1"/>
    </source>
</evidence>
<evidence type="ECO:0000256" key="1">
    <source>
        <dbReference type="ARBA" id="ARBA00001353"/>
    </source>
</evidence>
<comment type="pathway">
    <text evidence="2 6">Cofactor biosynthesis; tetrahydrofolate biosynthesis; 2-amino-4-hydroxy-6-hydroxymethyl-7,8-dihydropteridine diphosphate from 7,8-dihydroneopterin triphosphate: step 3/4.</text>
</comment>
<dbReference type="UniPathway" id="UPA00077">
    <property type="reaction ID" value="UER00154"/>
</dbReference>
<dbReference type="FunFam" id="3.30.1130.10:FF:000003">
    <property type="entry name" value="7,8-dihydroneopterin aldolase"/>
    <property type="match status" value="1"/>
</dbReference>
<gene>
    <name evidence="8" type="ordered locus">FsymDg_0238</name>
</gene>
<dbReference type="GO" id="GO:0046654">
    <property type="term" value="P:tetrahydrofolate biosynthetic process"/>
    <property type="evidence" value="ECO:0007669"/>
    <property type="project" value="UniProtKB-UniRule"/>
</dbReference>
<dbReference type="Gene3D" id="3.30.1130.10">
    <property type="match status" value="1"/>
</dbReference>
<dbReference type="AlphaFoldDB" id="F8B2T5"/>
<comment type="catalytic activity">
    <reaction evidence="1 6">
        <text>7,8-dihydroneopterin = 6-hydroxymethyl-7,8-dihydropterin + glycolaldehyde</text>
        <dbReference type="Rhea" id="RHEA:10540"/>
        <dbReference type="ChEBI" id="CHEBI:17001"/>
        <dbReference type="ChEBI" id="CHEBI:17071"/>
        <dbReference type="ChEBI" id="CHEBI:44841"/>
        <dbReference type="EC" id="4.1.2.25"/>
    </reaction>
</comment>
<dbReference type="PANTHER" id="PTHR42844:SF1">
    <property type="entry name" value="DIHYDRONEOPTERIN ALDOLASE 1-RELATED"/>
    <property type="match status" value="1"/>
</dbReference>
<proteinExistence type="inferred from homology"/>
<keyword evidence="4 6" id="KW-0289">Folate biosynthesis</keyword>
<evidence type="ECO:0000313" key="9">
    <source>
        <dbReference type="Proteomes" id="UP000001549"/>
    </source>
</evidence>
<dbReference type="NCBIfam" id="TIGR00525">
    <property type="entry name" value="folB"/>
    <property type="match status" value="1"/>
</dbReference>
<comment type="function">
    <text evidence="6">Catalyzes the conversion of 7,8-dihydroneopterin to 6-hydroxymethyl-7,8-dihydropterin.</text>
</comment>
<dbReference type="PANTHER" id="PTHR42844">
    <property type="entry name" value="DIHYDRONEOPTERIN ALDOLASE 1-RELATED"/>
    <property type="match status" value="1"/>
</dbReference>
<feature type="domain" description="Dihydroneopterin aldolase/epimerase" evidence="7">
    <location>
        <begin position="35"/>
        <end position="147"/>
    </location>
</feature>
<dbReference type="InterPro" id="IPR043133">
    <property type="entry name" value="GTP-CH-I_C/QueF"/>
</dbReference>
<dbReference type="EC" id="4.1.2.25" evidence="6"/>
<sequence precursor="true">MTSTSPDTSAGTSLTASSATAAVSPAAALVASGRIAVTGLRVRGHHGVLPAECELGQEFVVDAAVWLDTRPAAASDDVAATVDYGTLAQTLAGIVAGEPVNLIETLAHRLADACLADDRVLRAEVTVHKPAAPIPLPFTDVAVTVTRSRRA</sequence>
<dbReference type="RefSeq" id="WP_013871805.1">
    <property type="nucleotide sequence ID" value="NC_015656.1"/>
</dbReference>
<comment type="similarity">
    <text evidence="3 6">Belongs to the DHNA family.</text>
</comment>
<evidence type="ECO:0000256" key="5">
    <source>
        <dbReference type="ARBA" id="ARBA00023239"/>
    </source>
</evidence>
<dbReference type="SUPFAM" id="SSF55620">
    <property type="entry name" value="Tetrahydrobiopterin biosynthesis enzymes-like"/>
    <property type="match status" value="1"/>
</dbReference>
<dbReference type="EMBL" id="CP002801">
    <property type="protein sequence ID" value="AEH07810.1"/>
    <property type="molecule type" value="Genomic_DNA"/>
</dbReference>
<dbReference type="NCBIfam" id="TIGR00526">
    <property type="entry name" value="folB_dom"/>
    <property type="match status" value="1"/>
</dbReference>
<dbReference type="InterPro" id="IPR006157">
    <property type="entry name" value="FolB_dom"/>
</dbReference>
<dbReference type="eggNOG" id="COG1539">
    <property type="taxonomic scope" value="Bacteria"/>
</dbReference>
<dbReference type="STRING" id="656024.FsymDg_0238"/>
<evidence type="ECO:0000256" key="6">
    <source>
        <dbReference type="RuleBase" id="RU362079"/>
    </source>
</evidence>
<evidence type="ECO:0000256" key="2">
    <source>
        <dbReference type="ARBA" id="ARBA00005013"/>
    </source>
</evidence>
<keyword evidence="5 6" id="KW-0456">Lyase</keyword>
<dbReference type="GO" id="GO:0005737">
    <property type="term" value="C:cytoplasm"/>
    <property type="evidence" value="ECO:0007669"/>
    <property type="project" value="TreeGrafter"/>
</dbReference>
<dbReference type="SMART" id="SM00905">
    <property type="entry name" value="FolB"/>
    <property type="match status" value="1"/>
</dbReference>
<keyword evidence="9" id="KW-1185">Reference proteome</keyword>
<name>F8B2T5_9ACTN</name>
<dbReference type="HOGENOM" id="CLU_112632_1_1_11"/>
<dbReference type="CDD" id="cd00534">
    <property type="entry name" value="DHNA_DHNTPE"/>
    <property type="match status" value="1"/>
</dbReference>
<evidence type="ECO:0000256" key="3">
    <source>
        <dbReference type="ARBA" id="ARBA00005708"/>
    </source>
</evidence>
<dbReference type="GO" id="GO:0004150">
    <property type="term" value="F:dihydroneopterin aldolase activity"/>
    <property type="evidence" value="ECO:0007669"/>
    <property type="project" value="UniProtKB-UniRule"/>
</dbReference>
<dbReference type="InterPro" id="IPR006156">
    <property type="entry name" value="Dihydroneopterin_aldolase"/>
</dbReference>
<protein>
    <recommendedName>
        <fullName evidence="6">7,8-dihydroneopterin aldolase</fullName>
        <ecNumber evidence="6">4.1.2.25</ecNumber>
    </recommendedName>
</protein>
<accession>F8B2T5</accession>
<organism evidence="8 9">
    <name type="scientific">Candidatus Protofrankia datiscae</name>
    <dbReference type="NCBI Taxonomy" id="2716812"/>
    <lineage>
        <taxon>Bacteria</taxon>
        <taxon>Bacillati</taxon>
        <taxon>Actinomycetota</taxon>
        <taxon>Actinomycetes</taxon>
        <taxon>Frankiales</taxon>
        <taxon>Frankiaceae</taxon>
        <taxon>Protofrankia</taxon>
    </lineage>
</organism>
<dbReference type="Proteomes" id="UP000001549">
    <property type="component" value="Chromosome"/>
</dbReference>
<dbReference type="KEGG" id="fsy:FsymDg_0238"/>